<dbReference type="GO" id="GO:0016740">
    <property type="term" value="F:transferase activity"/>
    <property type="evidence" value="ECO:0007669"/>
    <property type="project" value="UniProtKB-KW"/>
</dbReference>
<evidence type="ECO:0000313" key="4">
    <source>
        <dbReference type="EMBL" id="KKN31578.1"/>
    </source>
</evidence>
<accession>A0A0F9SQX7</accession>
<protein>
    <recommendedName>
        <fullName evidence="5">Gamma-glutamyltransferase</fullName>
    </recommendedName>
</protein>
<dbReference type="AlphaFoldDB" id="A0A0F9SQX7"/>
<dbReference type="PANTHER" id="PTHR43199">
    <property type="entry name" value="GLUTATHIONE HYDROLASE"/>
    <property type="match status" value="1"/>
</dbReference>
<dbReference type="Gene3D" id="3.60.20.40">
    <property type="match status" value="1"/>
</dbReference>
<name>A0A0F9SQX7_9ZZZZ</name>
<evidence type="ECO:0000256" key="3">
    <source>
        <dbReference type="ARBA" id="ARBA00023145"/>
    </source>
</evidence>
<organism evidence="4">
    <name type="scientific">marine sediment metagenome</name>
    <dbReference type="NCBI Taxonomy" id="412755"/>
    <lineage>
        <taxon>unclassified sequences</taxon>
        <taxon>metagenomes</taxon>
        <taxon>ecological metagenomes</taxon>
    </lineage>
</organism>
<dbReference type="SUPFAM" id="SSF56235">
    <property type="entry name" value="N-terminal nucleophile aminohydrolases (Ntn hydrolases)"/>
    <property type="match status" value="1"/>
</dbReference>
<reference evidence="4" key="1">
    <citation type="journal article" date="2015" name="Nature">
        <title>Complex archaea that bridge the gap between prokaryotes and eukaryotes.</title>
        <authorList>
            <person name="Spang A."/>
            <person name="Saw J.H."/>
            <person name="Jorgensen S.L."/>
            <person name="Zaremba-Niedzwiedzka K."/>
            <person name="Martijn J."/>
            <person name="Lind A.E."/>
            <person name="van Eijk R."/>
            <person name="Schleper C."/>
            <person name="Guy L."/>
            <person name="Ettema T.J."/>
        </authorList>
    </citation>
    <scope>NUCLEOTIDE SEQUENCE</scope>
</reference>
<evidence type="ECO:0000256" key="1">
    <source>
        <dbReference type="ARBA" id="ARBA00022679"/>
    </source>
</evidence>
<dbReference type="InterPro" id="IPR029055">
    <property type="entry name" value="Ntn_hydrolases_N"/>
</dbReference>
<dbReference type="EMBL" id="LAZR01002318">
    <property type="protein sequence ID" value="KKN31578.1"/>
    <property type="molecule type" value="Genomic_DNA"/>
</dbReference>
<evidence type="ECO:0000256" key="2">
    <source>
        <dbReference type="ARBA" id="ARBA00022801"/>
    </source>
</evidence>
<keyword evidence="1" id="KW-0808">Transferase</keyword>
<sequence length="529" mass="58936">MRYDRRTFFRKTLVGASAPGACYLGLLKSNTLGKPVQLQGPGITTDEERKKLIYEAHFGRKTPAASKRGMVICSHPLATREAMKVLKRGGNACDASLCAAITQAVIEPHMSGITGMFDMLYYHAASAKSTYVNANWNTPLEPLPNITPADISTGRAQGVPGWWAGFEEAHKRYGSKSIKEIMEPAIRYARDGFEVHPFLWGAIFAQIHRIGMTEEGREIFMPQNVLSRPWEKLYQKRQADTLERLSEEGSDFYYRGEFAEDFCKVIQEAGGAITRKDMEAYQALWMEPQWETYREYNVATASTPLVKALKRVEQLDLEKLGPPTDSSETLYQMVRITTALYGTWLHPGTCHISAIDEDGNIAGLMHSSNASAWGNGLFVRGASICAGGGFLLSKPKPKPGQRGDLWRSPSNIIFKDKKPVLVSGSPSLSLLHNIIQNTTNILDFDIPIEESVNRPRFGGWSPTIQGANIIEADLSERVRKKAEEKGLRFDVVNPWNVYHGAFEGIYIEPETGLMRARGDPRRCSKAEGL</sequence>
<dbReference type="InterPro" id="IPR043137">
    <property type="entry name" value="GGT_ssub_C"/>
</dbReference>
<dbReference type="InterPro" id="IPR051792">
    <property type="entry name" value="GGT_bact"/>
</dbReference>
<dbReference type="Pfam" id="PF01019">
    <property type="entry name" value="G_glu_transpept"/>
    <property type="match status" value="1"/>
</dbReference>
<evidence type="ECO:0008006" key="5">
    <source>
        <dbReference type="Google" id="ProtNLM"/>
    </source>
</evidence>
<dbReference type="PRINTS" id="PR01210">
    <property type="entry name" value="GGTRANSPTASE"/>
</dbReference>
<dbReference type="PANTHER" id="PTHR43199:SF1">
    <property type="entry name" value="GLUTATHIONE HYDROLASE PROENZYME"/>
    <property type="match status" value="1"/>
</dbReference>
<comment type="caution">
    <text evidence="4">The sequence shown here is derived from an EMBL/GenBank/DDBJ whole genome shotgun (WGS) entry which is preliminary data.</text>
</comment>
<proteinExistence type="predicted"/>
<keyword evidence="3" id="KW-0865">Zymogen</keyword>
<keyword evidence="2" id="KW-0378">Hydrolase</keyword>
<gene>
    <name evidence="4" type="ORF">LCGC14_0822550</name>
</gene>
<dbReference type="GO" id="GO:0016787">
    <property type="term" value="F:hydrolase activity"/>
    <property type="evidence" value="ECO:0007669"/>
    <property type="project" value="UniProtKB-KW"/>
</dbReference>